<reference evidence="1 2" key="1">
    <citation type="submission" date="2014-04" db="EMBL/GenBank/DDBJ databases">
        <authorList>
            <consortium name="DOE Joint Genome Institute"/>
            <person name="Kuo A."/>
            <person name="Kohler A."/>
            <person name="Nagy L.G."/>
            <person name="Floudas D."/>
            <person name="Copeland A."/>
            <person name="Barry K.W."/>
            <person name="Cichocki N."/>
            <person name="Veneault-Fourrey C."/>
            <person name="LaButti K."/>
            <person name="Lindquist E.A."/>
            <person name="Lipzen A."/>
            <person name="Lundell T."/>
            <person name="Morin E."/>
            <person name="Murat C."/>
            <person name="Sun H."/>
            <person name="Tunlid A."/>
            <person name="Henrissat B."/>
            <person name="Grigoriev I.V."/>
            <person name="Hibbett D.S."/>
            <person name="Martin F."/>
            <person name="Nordberg H.P."/>
            <person name="Cantor M.N."/>
            <person name="Hua S.X."/>
        </authorList>
    </citation>
    <scope>NUCLEOTIDE SEQUENCE [LARGE SCALE GENOMIC DNA]</scope>
    <source>
        <strain evidence="1 2">Foug A</strain>
    </source>
</reference>
<reference evidence="2" key="2">
    <citation type="submission" date="2015-01" db="EMBL/GenBank/DDBJ databases">
        <title>Evolutionary Origins and Diversification of the Mycorrhizal Mutualists.</title>
        <authorList>
            <consortium name="DOE Joint Genome Institute"/>
            <consortium name="Mycorrhizal Genomics Consortium"/>
            <person name="Kohler A."/>
            <person name="Kuo A."/>
            <person name="Nagy L.G."/>
            <person name="Floudas D."/>
            <person name="Copeland A."/>
            <person name="Barry K.W."/>
            <person name="Cichocki N."/>
            <person name="Veneault-Fourrey C."/>
            <person name="LaButti K."/>
            <person name="Lindquist E.A."/>
            <person name="Lipzen A."/>
            <person name="Lundell T."/>
            <person name="Morin E."/>
            <person name="Murat C."/>
            <person name="Riley R."/>
            <person name="Ohm R."/>
            <person name="Sun H."/>
            <person name="Tunlid A."/>
            <person name="Henrissat B."/>
            <person name="Grigoriev I.V."/>
            <person name="Hibbett D.S."/>
            <person name="Martin F."/>
        </authorList>
    </citation>
    <scope>NUCLEOTIDE SEQUENCE [LARGE SCALE GENOMIC DNA]</scope>
    <source>
        <strain evidence="2">Foug A</strain>
    </source>
</reference>
<evidence type="ECO:0000313" key="1">
    <source>
        <dbReference type="EMBL" id="KIM56921.1"/>
    </source>
</evidence>
<dbReference type="EMBL" id="KN822108">
    <property type="protein sequence ID" value="KIM56921.1"/>
    <property type="molecule type" value="Genomic_DNA"/>
</dbReference>
<protein>
    <submittedName>
        <fullName evidence="1">Uncharacterized protein</fullName>
    </submittedName>
</protein>
<sequence length="153" mass="16457">MESQSAMASTLGHERASLGVGFGLRFSSVGKTSDLRHIANKALVRACRARGGVSPIFGSLSRSLGGVFPCLWESFPVFGVLSPFSLKSITPGHSSLGGQLSSEPTCLCQVVVTCSNIFVFHSEWLSLPELWTVVSCLCITTLHPRTRVHIHTK</sequence>
<name>A0A0C3DLH9_9AGAM</name>
<dbReference type="HOGENOM" id="CLU_1714369_0_0_1"/>
<dbReference type="AlphaFoldDB" id="A0A0C3DLH9"/>
<accession>A0A0C3DLH9</accession>
<evidence type="ECO:0000313" key="2">
    <source>
        <dbReference type="Proteomes" id="UP000053989"/>
    </source>
</evidence>
<keyword evidence="2" id="KW-1185">Reference proteome</keyword>
<gene>
    <name evidence="1" type="ORF">SCLCIDRAFT_199524</name>
</gene>
<organism evidence="1 2">
    <name type="scientific">Scleroderma citrinum Foug A</name>
    <dbReference type="NCBI Taxonomy" id="1036808"/>
    <lineage>
        <taxon>Eukaryota</taxon>
        <taxon>Fungi</taxon>
        <taxon>Dikarya</taxon>
        <taxon>Basidiomycota</taxon>
        <taxon>Agaricomycotina</taxon>
        <taxon>Agaricomycetes</taxon>
        <taxon>Agaricomycetidae</taxon>
        <taxon>Boletales</taxon>
        <taxon>Sclerodermatineae</taxon>
        <taxon>Sclerodermataceae</taxon>
        <taxon>Scleroderma</taxon>
    </lineage>
</organism>
<dbReference type="Proteomes" id="UP000053989">
    <property type="component" value="Unassembled WGS sequence"/>
</dbReference>
<proteinExistence type="predicted"/>
<dbReference type="InParanoid" id="A0A0C3DLH9"/>